<feature type="transmembrane region" description="Helical" evidence="1">
    <location>
        <begin position="423"/>
        <end position="444"/>
    </location>
</feature>
<dbReference type="PIRSF" id="PIRSF002746">
    <property type="entry name" value="Gluconate_transporter"/>
    <property type="match status" value="1"/>
</dbReference>
<dbReference type="RefSeq" id="WP_213118311.1">
    <property type="nucleotide sequence ID" value="NZ_JAGYPF010000003.1"/>
</dbReference>
<organism evidence="2 3">
    <name type="scientific">Neobacillus rhizophilus</name>
    <dbReference type="NCBI Taxonomy" id="2833579"/>
    <lineage>
        <taxon>Bacteria</taxon>
        <taxon>Bacillati</taxon>
        <taxon>Bacillota</taxon>
        <taxon>Bacilli</taxon>
        <taxon>Bacillales</taxon>
        <taxon>Bacillaceae</taxon>
        <taxon>Neobacillus</taxon>
    </lineage>
</organism>
<dbReference type="AlphaFoldDB" id="A0A942U7F2"/>
<dbReference type="InterPro" id="IPR003474">
    <property type="entry name" value="Glcn_transporter"/>
</dbReference>
<feature type="transmembrane region" description="Helical" evidence="1">
    <location>
        <begin position="265"/>
        <end position="285"/>
    </location>
</feature>
<proteinExistence type="predicted"/>
<feature type="transmembrane region" description="Helical" evidence="1">
    <location>
        <begin position="143"/>
        <end position="161"/>
    </location>
</feature>
<keyword evidence="3" id="KW-1185">Reference proteome</keyword>
<evidence type="ECO:0000313" key="3">
    <source>
        <dbReference type="Proteomes" id="UP000679749"/>
    </source>
</evidence>
<gene>
    <name evidence="2" type="ORF">KHA99_15145</name>
</gene>
<feature type="transmembrane region" description="Helical" evidence="1">
    <location>
        <begin position="305"/>
        <end position="324"/>
    </location>
</feature>
<dbReference type="EMBL" id="JAGYPF010000003">
    <property type="protein sequence ID" value="MBS4213791.1"/>
    <property type="molecule type" value="Genomic_DNA"/>
</dbReference>
<feature type="transmembrane region" description="Helical" evidence="1">
    <location>
        <begin position="181"/>
        <end position="200"/>
    </location>
</feature>
<dbReference type="PANTHER" id="PTHR30354">
    <property type="entry name" value="GNT FAMILY GLUCONATE TRANSPORTER"/>
    <property type="match status" value="1"/>
</dbReference>
<feature type="transmembrane region" description="Helical" evidence="1">
    <location>
        <begin position="104"/>
        <end position="137"/>
    </location>
</feature>
<keyword evidence="1" id="KW-0812">Transmembrane</keyword>
<dbReference type="NCBIfam" id="TIGR00791">
    <property type="entry name" value="gntP"/>
    <property type="match status" value="1"/>
</dbReference>
<dbReference type="Pfam" id="PF02447">
    <property type="entry name" value="GntP_permease"/>
    <property type="match status" value="1"/>
</dbReference>
<feature type="transmembrane region" description="Helical" evidence="1">
    <location>
        <begin position="229"/>
        <end position="253"/>
    </location>
</feature>
<feature type="transmembrane region" description="Helical" evidence="1">
    <location>
        <begin position="345"/>
        <end position="372"/>
    </location>
</feature>
<feature type="transmembrane region" description="Helical" evidence="1">
    <location>
        <begin position="6"/>
        <end position="25"/>
    </location>
</feature>
<evidence type="ECO:0000256" key="1">
    <source>
        <dbReference type="SAM" id="Phobius"/>
    </source>
</evidence>
<name>A0A942U7F2_9BACI</name>
<keyword evidence="1" id="KW-1133">Transmembrane helix</keyword>
<sequence length="445" mass="47330">MEWLQNSLPIIWVAVGVALLLVLNMKFKLNGALALLIAAIFVGIMNGLSLPEVVDTIKKGLGGTLGSLTLIIGFGAVLGKLMVDSGAAQRVASTLLNKFGVKNVQWAILLVGAIFGVSVFYEVAFIILAPLVISIAVEAKTPYLRLGVTMVAAATMAHSIFPPQPGPVALISAYGADMGMVYLLGLVVVIPAVICSGIIFPKLMKNVDRPVPPLLKKTKEFTDDEMPGFAVSLIVPLIPAIIITAATILNFFIKKDSTAYQIINFFGSAEISMMVAVLIAIYVFGIRVGRTMPEIMKSFSGAIEGIAMIIFIVGAGGAFKQIILDSGVGDYIAKMMEHTSISPLIMAWFITALIRLATGTGVVSAITAAGIVGPLMHQFDVNPALMVLATAAGSNTITHVNDASFWLFKEYFNLSIKDTLKSWGLLLFINSIVGLAIVLILDIFI</sequence>
<feature type="transmembrane region" description="Helical" evidence="1">
    <location>
        <begin position="61"/>
        <end position="83"/>
    </location>
</feature>
<dbReference type="PANTHER" id="PTHR30354:SF20">
    <property type="entry name" value="HIGH-AFFINITY GLUCONATE TRANSPORTER"/>
    <property type="match status" value="1"/>
</dbReference>
<reference evidence="2" key="1">
    <citation type="submission" date="2021-05" db="EMBL/GenBank/DDBJ databases">
        <title>Novel Bacillus species.</title>
        <authorList>
            <person name="Liu G."/>
        </authorList>
    </citation>
    <scope>NUCLEOTIDE SEQUENCE</scope>
    <source>
        <strain evidence="2">FJAT-49825</strain>
    </source>
</reference>
<accession>A0A942U7F2</accession>
<feature type="transmembrane region" description="Helical" evidence="1">
    <location>
        <begin position="32"/>
        <end position="49"/>
    </location>
</feature>
<dbReference type="GO" id="GO:0015128">
    <property type="term" value="F:gluconate transmembrane transporter activity"/>
    <property type="evidence" value="ECO:0007669"/>
    <property type="project" value="InterPro"/>
</dbReference>
<dbReference type="Proteomes" id="UP000679749">
    <property type="component" value="Unassembled WGS sequence"/>
</dbReference>
<protein>
    <submittedName>
        <fullName evidence="2">Gluconate:H+ symporter</fullName>
    </submittedName>
</protein>
<keyword evidence="1" id="KW-0472">Membrane</keyword>
<comment type="caution">
    <text evidence="2">The sequence shown here is derived from an EMBL/GenBank/DDBJ whole genome shotgun (WGS) entry which is preliminary data.</text>
</comment>
<evidence type="ECO:0000313" key="2">
    <source>
        <dbReference type="EMBL" id="MBS4213791.1"/>
    </source>
</evidence>
<dbReference type="GO" id="GO:0005886">
    <property type="term" value="C:plasma membrane"/>
    <property type="evidence" value="ECO:0007669"/>
    <property type="project" value="TreeGrafter"/>
</dbReference>